<dbReference type="AlphaFoldDB" id="A0A1H9ERI9"/>
<evidence type="ECO:0000256" key="2">
    <source>
        <dbReference type="HAMAP-Rule" id="MF_00338"/>
    </source>
</evidence>
<dbReference type="OrthoDB" id="9796448at2"/>
<dbReference type="EMBL" id="FOEN01000007">
    <property type="protein sequence ID" value="SEQ28232.1"/>
    <property type="molecule type" value="Genomic_DNA"/>
</dbReference>
<dbReference type="InterPro" id="IPR035439">
    <property type="entry name" value="UPF0145_dom_sf"/>
</dbReference>
<dbReference type="Proteomes" id="UP000198833">
    <property type="component" value="Unassembled WGS sequence"/>
</dbReference>
<gene>
    <name evidence="3" type="ORF">SAMN04488558_107114</name>
</gene>
<dbReference type="PANTHER" id="PTHR34068">
    <property type="entry name" value="UPF0145 PROTEIN YBJQ"/>
    <property type="match status" value="1"/>
</dbReference>
<dbReference type="Pfam" id="PF01906">
    <property type="entry name" value="YbjQ_1"/>
    <property type="match status" value="1"/>
</dbReference>
<reference evidence="3 4" key="1">
    <citation type="submission" date="2016-10" db="EMBL/GenBank/DDBJ databases">
        <authorList>
            <person name="de Groot N.N."/>
        </authorList>
    </citation>
    <scope>NUCLEOTIDE SEQUENCE [LARGE SCALE GENOMIC DNA]</scope>
    <source>
        <strain evidence="3 4">DSM 15695</strain>
    </source>
</reference>
<evidence type="ECO:0000313" key="4">
    <source>
        <dbReference type="Proteomes" id="UP000198833"/>
    </source>
</evidence>
<dbReference type="Gene3D" id="3.30.110.70">
    <property type="entry name" value="Hypothetical protein apc22750. Chain B"/>
    <property type="match status" value="1"/>
</dbReference>
<organism evidence="3 4">
    <name type="scientific">Ignavigranum ruoffiae</name>
    <dbReference type="NCBI Taxonomy" id="89093"/>
    <lineage>
        <taxon>Bacteria</taxon>
        <taxon>Bacillati</taxon>
        <taxon>Bacillota</taxon>
        <taxon>Bacilli</taxon>
        <taxon>Lactobacillales</taxon>
        <taxon>Aerococcaceae</taxon>
        <taxon>Ignavigranum</taxon>
    </lineage>
</organism>
<evidence type="ECO:0000313" key="3">
    <source>
        <dbReference type="EMBL" id="SEQ28232.1"/>
    </source>
</evidence>
<keyword evidence="4" id="KW-1185">Reference proteome</keyword>
<dbReference type="SUPFAM" id="SSF117782">
    <property type="entry name" value="YbjQ-like"/>
    <property type="match status" value="1"/>
</dbReference>
<dbReference type="HAMAP" id="MF_00338">
    <property type="entry name" value="UPF0145"/>
    <property type="match status" value="1"/>
</dbReference>
<proteinExistence type="inferred from homology"/>
<dbReference type="STRING" id="89093.SAMN04488558_107114"/>
<evidence type="ECO:0000256" key="1">
    <source>
        <dbReference type="ARBA" id="ARBA00010751"/>
    </source>
</evidence>
<protein>
    <recommendedName>
        <fullName evidence="2">UPF0145 protein SAMN04488558_107114</fullName>
    </recommendedName>
</protein>
<dbReference type="InterPro" id="IPR002765">
    <property type="entry name" value="UPF0145_YbjQ-like"/>
</dbReference>
<comment type="similarity">
    <text evidence="1 2">Belongs to the UPF0145 family.</text>
</comment>
<accession>A0A1H9ERI9</accession>
<dbReference type="RefSeq" id="WP_092572108.1">
    <property type="nucleotide sequence ID" value="NZ_CALUDV010000021.1"/>
</dbReference>
<name>A0A1H9ERI9_9LACT</name>
<sequence length="106" mass="11777">MLLTTTPSVEHRSIKEYKGIVFGESITGINFLKDFSAGLRNVFGGRSKGYEEELIRTRQEAMMEMEMRAKDLGAEAVIGIEFDYSMLGSDNGMMMVTCTGTAVTFE</sequence>
<dbReference type="PANTHER" id="PTHR34068:SF1">
    <property type="entry name" value="UPF0145 PROTEIN YBJQ"/>
    <property type="match status" value="1"/>
</dbReference>